<dbReference type="InterPro" id="IPR028154">
    <property type="entry name" value="AMP-dep_Lig_C"/>
</dbReference>
<dbReference type="Pfam" id="PF14535">
    <property type="entry name" value="AMP-binding_C_2"/>
    <property type="match status" value="1"/>
</dbReference>
<dbReference type="PANTHER" id="PTHR43845:SF1">
    <property type="entry name" value="BLR5969 PROTEIN"/>
    <property type="match status" value="1"/>
</dbReference>
<evidence type="ECO:0000259" key="1">
    <source>
        <dbReference type="Pfam" id="PF00501"/>
    </source>
</evidence>
<dbReference type="InterPro" id="IPR042099">
    <property type="entry name" value="ANL_N_sf"/>
</dbReference>
<organism evidence="3 4">
    <name type="scientific">Caldinitratiruptor microaerophilus</name>
    <dbReference type="NCBI Taxonomy" id="671077"/>
    <lineage>
        <taxon>Bacteria</taxon>
        <taxon>Bacillati</taxon>
        <taxon>Bacillota</taxon>
        <taxon>Clostridia</taxon>
        <taxon>Eubacteriales</taxon>
        <taxon>Symbiobacteriaceae</taxon>
        <taxon>Caldinitratiruptor</taxon>
    </lineage>
</organism>
<feature type="domain" description="AMP-dependent synthetase/ligase" evidence="1">
    <location>
        <begin position="87"/>
        <end position="294"/>
    </location>
</feature>
<dbReference type="AlphaFoldDB" id="A0AA35CNA3"/>
<dbReference type="InterPro" id="IPR000873">
    <property type="entry name" value="AMP-dep_synth/lig_dom"/>
</dbReference>
<reference evidence="3" key="1">
    <citation type="submission" date="2022-03" db="EMBL/GenBank/DDBJ databases">
        <title>Complete genome sequence of Caldinitratiruptor microaerophilus.</title>
        <authorList>
            <person name="Mukaiyama R."/>
            <person name="Nishiyama T."/>
            <person name="Ueda K."/>
        </authorList>
    </citation>
    <scope>NUCLEOTIDE SEQUENCE</scope>
    <source>
        <strain evidence="3">JCM 16183</strain>
    </source>
</reference>
<dbReference type="Pfam" id="PF00501">
    <property type="entry name" value="AMP-binding"/>
    <property type="match status" value="1"/>
</dbReference>
<name>A0AA35CNA3_9FIRM</name>
<sequence length="447" mass="49417">MERAFLHPEIETMPREELRRLQLERLRWQVRRCYEGSAFYRERMDRAGVRPEDIRTLDDIRRIPFVTKQELRDEQAAHPPYGRFTVAPPETWREIHPSSGTTGAPVLTIWSENDIRNITEFTARTLWSFGTRPGDVIQNAFSYGLWVAGMAVHYAGRRLGALVIPIGAQLTDRQIDFLTRARSTVLTATPSYGLYIAEKLAEAGIGPEDLHLKAVALGGEAGTEAPATRAKLEARLGGAAYDYYGLAEIGPTFASECTAQAGLHWSEDHHLIEVIDPATMEPVRPGEVGVLVITHLTREATPMLRYWTNDYARLDPEPCACGRTHARSPGGILGRHDDMIVYRGAKFYPSNVENAVRSLPELTDEYRIEVAGSGGMVERCTVVAEILPGAGDPAQVSERLRARLKQECLVTPDVRLVPAGTLQRTEFKAKRVVRLAAAGPAAGAGDA</sequence>
<evidence type="ECO:0000259" key="2">
    <source>
        <dbReference type="Pfam" id="PF14535"/>
    </source>
</evidence>
<keyword evidence="4" id="KW-1185">Reference proteome</keyword>
<protein>
    <submittedName>
        <fullName evidence="3">Phenylacetate--CoA ligase</fullName>
    </submittedName>
</protein>
<dbReference type="Gene3D" id="3.40.50.12780">
    <property type="entry name" value="N-terminal domain of ligase-like"/>
    <property type="match status" value="1"/>
</dbReference>
<dbReference type="Gene3D" id="3.30.300.30">
    <property type="match status" value="1"/>
</dbReference>
<dbReference type="InterPro" id="IPR045851">
    <property type="entry name" value="AMP-bd_C_sf"/>
</dbReference>
<keyword evidence="3" id="KW-0436">Ligase</keyword>
<evidence type="ECO:0000313" key="4">
    <source>
        <dbReference type="Proteomes" id="UP001163687"/>
    </source>
</evidence>
<dbReference type="KEGG" id="cmic:caldi_15810"/>
<dbReference type="RefSeq" id="WP_264844512.1">
    <property type="nucleotide sequence ID" value="NZ_AP025628.1"/>
</dbReference>
<gene>
    <name evidence="3" type="ORF">caldi_15810</name>
</gene>
<feature type="domain" description="AMP-dependent ligase C-terminal" evidence="2">
    <location>
        <begin position="344"/>
        <end position="433"/>
    </location>
</feature>
<dbReference type="PANTHER" id="PTHR43845">
    <property type="entry name" value="BLR5969 PROTEIN"/>
    <property type="match status" value="1"/>
</dbReference>
<dbReference type="SUPFAM" id="SSF56801">
    <property type="entry name" value="Acetyl-CoA synthetase-like"/>
    <property type="match status" value="1"/>
</dbReference>
<dbReference type="EMBL" id="AP025628">
    <property type="protein sequence ID" value="BDG60491.1"/>
    <property type="molecule type" value="Genomic_DNA"/>
</dbReference>
<accession>A0AA35CNA3</accession>
<proteinExistence type="predicted"/>
<evidence type="ECO:0000313" key="3">
    <source>
        <dbReference type="EMBL" id="BDG60491.1"/>
    </source>
</evidence>
<dbReference type="GO" id="GO:0016874">
    <property type="term" value="F:ligase activity"/>
    <property type="evidence" value="ECO:0007669"/>
    <property type="project" value="UniProtKB-KW"/>
</dbReference>
<dbReference type="Proteomes" id="UP001163687">
    <property type="component" value="Chromosome"/>
</dbReference>